<dbReference type="AlphaFoldDB" id="A0A136Q421"/>
<sequence length="44" mass="5310">MYHFCFNPYPLAKTGNGFRSRFRRRGKGPFSFLPRQRKALWGFL</sequence>
<proteinExistence type="predicted"/>
<name>A0A136Q421_9FIRM</name>
<organism evidence="1 2">
    <name type="scientific">Christensenella minuta</name>
    <dbReference type="NCBI Taxonomy" id="626937"/>
    <lineage>
        <taxon>Bacteria</taxon>
        <taxon>Bacillati</taxon>
        <taxon>Bacillota</taxon>
        <taxon>Clostridia</taxon>
        <taxon>Christensenellales</taxon>
        <taxon>Christensenellaceae</taxon>
        <taxon>Christensenella</taxon>
    </lineage>
</organism>
<gene>
    <name evidence="1" type="ORF">HMPREF3293_01621</name>
</gene>
<dbReference type="Proteomes" id="UP000070366">
    <property type="component" value="Unassembled WGS sequence"/>
</dbReference>
<keyword evidence="2" id="KW-1185">Reference proteome</keyword>
<dbReference type="STRING" id="626937.HMPREF3293_01621"/>
<comment type="caution">
    <text evidence="1">The sequence shown here is derived from an EMBL/GenBank/DDBJ whole genome shotgun (WGS) entry which is preliminary data.</text>
</comment>
<protein>
    <submittedName>
        <fullName evidence="1">Uncharacterized protein</fullName>
    </submittedName>
</protein>
<reference evidence="1 2" key="1">
    <citation type="submission" date="2016-02" db="EMBL/GenBank/DDBJ databases">
        <authorList>
            <person name="Wen L."/>
            <person name="He K."/>
            <person name="Yang H."/>
        </authorList>
    </citation>
    <scope>NUCLEOTIDE SEQUENCE [LARGE SCALE GENOMIC DNA]</scope>
    <source>
        <strain evidence="1 2">DSM 22607</strain>
    </source>
</reference>
<accession>A0A136Q421</accession>
<evidence type="ECO:0000313" key="1">
    <source>
        <dbReference type="EMBL" id="KXK65409.1"/>
    </source>
</evidence>
<evidence type="ECO:0000313" key="2">
    <source>
        <dbReference type="Proteomes" id="UP000070366"/>
    </source>
</evidence>
<dbReference type="EMBL" id="LSZW01000061">
    <property type="protein sequence ID" value="KXK65409.1"/>
    <property type="molecule type" value="Genomic_DNA"/>
</dbReference>